<dbReference type="AlphaFoldDB" id="A0AAE0H412"/>
<name>A0AAE0H412_9CHLO</name>
<evidence type="ECO:0000256" key="1">
    <source>
        <dbReference type="SAM" id="MobiDB-lite"/>
    </source>
</evidence>
<organism evidence="2 3">
    <name type="scientific">Cymbomonas tetramitiformis</name>
    <dbReference type="NCBI Taxonomy" id="36881"/>
    <lineage>
        <taxon>Eukaryota</taxon>
        <taxon>Viridiplantae</taxon>
        <taxon>Chlorophyta</taxon>
        <taxon>Pyramimonadophyceae</taxon>
        <taxon>Pyramimonadales</taxon>
        <taxon>Pyramimonadaceae</taxon>
        <taxon>Cymbomonas</taxon>
    </lineage>
</organism>
<feature type="compositionally biased region" description="Low complexity" evidence="1">
    <location>
        <begin position="58"/>
        <end position="74"/>
    </location>
</feature>
<accession>A0AAE0H412</accession>
<evidence type="ECO:0000313" key="3">
    <source>
        <dbReference type="Proteomes" id="UP001190700"/>
    </source>
</evidence>
<keyword evidence="3" id="KW-1185">Reference proteome</keyword>
<reference evidence="2 3" key="1">
    <citation type="journal article" date="2015" name="Genome Biol. Evol.">
        <title>Comparative Genomics of a Bacterivorous Green Alga Reveals Evolutionary Causalities and Consequences of Phago-Mixotrophic Mode of Nutrition.</title>
        <authorList>
            <person name="Burns J.A."/>
            <person name="Paasch A."/>
            <person name="Narechania A."/>
            <person name="Kim E."/>
        </authorList>
    </citation>
    <scope>NUCLEOTIDE SEQUENCE [LARGE SCALE GENOMIC DNA]</scope>
    <source>
        <strain evidence="2 3">PLY_AMNH</strain>
    </source>
</reference>
<proteinExistence type="predicted"/>
<feature type="compositionally biased region" description="Gly residues" evidence="1">
    <location>
        <begin position="92"/>
        <end position="101"/>
    </location>
</feature>
<gene>
    <name evidence="2" type="ORF">CYMTET_3037</name>
</gene>
<comment type="caution">
    <text evidence="2">The sequence shown here is derived from an EMBL/GenBank/DDBJ whole genome shotgun (WGS) entry which is preliminary data.</text>
</comment>
<sequence>MRITPSMDDLLTEWKQFDVNSAGQTAPATIPLGVHGDQCHYPGQMGVSLLAERPNFPAAQRGGRADSSSSRAYGLEQRDDGATTDSRSSGDQRGGNKGGIGNADAEDELDAKVYQPTKPFW</sequence>
<protein>
    <submittedName>
        <fullName evidence="2">Uncharacterized protein</fullName>
    </submittedName>
</protein>
<evidence type="ECO:0000313" key="2">
    <source>
        <dbReference type="EMBL" id="KAK3289538.1"/>
    </source>
</evidence>
<dbReference type="EMBL" id="LGRX02000105">
    <property type="protein sequence ID" value="KAK3289538.1"/>
    <property type="molecule type" value="Genomic_DNA"/>
</dbReference>
<feature type="region of interest" description="Disordered" evidence="1">
    <location>
        <begin position="52"/>
        <end position="121"/>
    </location>
</feature>
<dbReference type="Proteomes" id="UP001190700">
    <property type="component" value="Unassembled WGS sequence"/>
</dbReference>